<evidence type="ECO:0000313" key="1">
    <source>
        <dbReference type="EMBL" id="QJA97743.1"/>
    </source>
</evidence>
<protein>
    <submittedName>
        <fullName evidence="1">Uncharacterized protein</fullName>
    </submittedName>
</protein>
<dbReference type="EMBL" id="MT143521">
    <property type="protein sequence ID" value="QJA97743.1"/>
    <property type="molecule type" value="Genomic_DNA"/>
</dbReference>
<gene>
    <name evidence="1" type="ORF">MM415B05981_0003</name>
</gene>
<organism evidence="1">
    <name type="scientific">viral metagenome</name>
    <dbReference type="NCBI Taxonomy" id="1070528"/>
    <lineage>
        <taxon>unclassified sequences</taxon>
        <taxon>metagenomes</taxon>
        <taxon>organismal metagenomes</taxon>
    </lineage>
</organism>
<proteinExistence type="predicted"/>
<sequence length="98" mass="10899">MGCAGGAVRPNCADDSIVAAQIYQLRTGYKTYIQKSYDGTHAQAYAIIEGKPVPLHVYPLFSWYVLPSGEDDMGGGKGKTYNTVDDFIYGHRYGWRKK</sequence>
<accession>A0A6M3LSK0</accession>
<reference evidence="1" key="1">
    <citation type="submission" date="2020-03" db="EMBL/GenBank/DDBJ databases">
        <title>The deep terrestrial virosphere.</title>
        <authorList>
            <person name="Holmfeldt K."/>
            <person name="Nilsson E."/>
            <person name="Simone D."/>
            <person name="Lopez-Fernandez M."/>
            <person name="Wu X."/>
            <person name="de Brujin I."/>
            <person name="Lundin D."/>
            <person name="Andersson A."/>
            <person name="Bertilsson S."/>
            <person name="Dopson M."/>
        </authorList>
    </citation>
    <scope>NUCLEOTIDE SEQUENCE</scope>
    <source>
        <strain evidence="1">MM415B05981</strain>
    </source>
</reference>
<dbReference type="AlphaFoldDB" id="A0A6M3LSK0"/>
<name>A0A6M3LSK0_9ZZZZ</name>